<dbReference type="SUPFAM" id="SSF52540">
    <property type="entry name" value="P-loop containing nucleoside triphosphate hydrolases"/>
    <property type="match status" value="1"/>
</dbReference>
<dbReference type="VEuPathDB" id="MicrosporidiaDB:H312_02238"/>
<organism evidence="2 3">
    <name type="scientific">Anncaliia algerae PRA339</name>
    <dbReference type="NCBI Taxonomy" id="1288291"/>
    <lineage>
        <taxon>Eukaryota</taxon>
        <taxon>Fungi</taxon>
        <taxon>Fungi incertae sedis</taxon>
        <taxon>Microsporidia</taxon>
        <taxon>Tubulinosematoidea</taxon>
        <taxon>Tubulinosematidae</taxon>
        <taxon>Anncaliia</taxon>
    </lineage>
</organism>
<dbReference type="PRINTS" id="PR00449">
    <property type="entry name" value="RASTRNSFRMNG"/>
</dbReference>
<evidence type="ECO:0000256" key="1">
    <source>
        <dbReference type="ARBA" id="ARBA00022741"/>
    </source>
</evidence>
<dbReference type="Gene3D" id="3.40.50.300">
    <property type="entry name" value="P-loop containing nucleotide triphosphate hydrolases"/>
    <property type="match status" value="1"/>
</dbReference>
<dbReference type="PROSITE" id="PS51419">
    <property type="entry name" value="RAB"/>
    <property type="match status" value="1"/>
</dbReference>
<evidence type="ECO:0000313" key="3">
    <source>
        <dbReference type="Proteomes" id="UP000030655"/>
    </source>
</evidence>
<name>A0A059EZM2_9MICR</name>
<dbReference type="InterPro" id="IPR027417">
    <property type="entry name" value="P-loop_NTPase"/>
</dbReference>
<accession>A0A059EZM2</accession>
<dbReference type="HOGENOM" id="CLU_041217_10_2_1"/>
<keyword evidence="3" id="KW-1185">Reference proteome</keyword>
<evidence type="ECO:0000313" key="2">
    <source>
        <dbReference type="EMBL" id="KCZ80370.1"/>
    </source>
</evidence>
<dbReference type="PROSITE" id="PS51421">
    <property type="entry name" value="RAS"/>
    <property type="match status" value="1"/>
</dbReference>
<dbReference type="SMART" id="SM00173">
    <property type="entry name" value="RAS"/>
    <property type="match status" value="1"/>
</dbReference>
<dbReference type="PROSITE" id="PS51420">
    <property type="entry name" value="RHO"/>
    <property type="match status" value="1"/>
</dbReference>
<dbReference type="FunFam" id="3.40.50.300:FF:000823">
    <property type="entry name" value="Small GTPase RAB, putative"/>
    <property type="match status" value="1"/>
</dbReference>
<reference evidence="3" key="1">
    <citation type="submission" date="2013-02" db="EMBL/GenBank/DDBJ databases">
        <authorList>
            <consortium name="The Broad Institute Genome Sequencing Platform"/>
            <person name="Cuomo C."/>
            <person name="Becnel J."/>
            <person name="Sanscrainte N."/>
            <person name="Walker B."/>
            <person name="Young S.K."/>
            <person name="Zeng Q."/>
            <person name="Gargeya S."/>
            <person name="Fitzgerald M."/>
            <person name="Haas B."/>
            <person name="Abouelleil A."/>
            <person name="Alvarado L."/>
            <person name="Arachchi H.M."/>
            <person name="Berlin A.M."/>
            <person name="Chapman S.B."/>
            <person name="Dewar J."/>
            <person name="Goldberg J."/>
            <person name="Griggs A."/>
            <person name="Gujja S."/>
            <person name="Hansen M."/>
            <person name="Howarth C."/>
            <person name="Imamovic A."/>
            <person name="Larimer J."/>
            <person name="McCowan C."/>
            <person name="Murphy C."/>
            <person name="Neiman D."/>
            <person name="Pearson M."/>
            <person name="Priest M."/>
            <person name="Roberts A."/>
            <person name="Saif S."/>
            <person name="Shea T."/>
            <person name="Sisk P."/>
            <person name="Sykes S."/>
            <person name="Wortman J."/>
            <person name="Nusbaum C."/>
            <person name="Birren B."/>
        </authorList>
    </citation>
    <scope>NUCLEOTIDE SEQUENCE [LARGE SCALE GENOMIC DNA]</scope>
    <source>
        <strain evidence="3">PRA339</strain>
    </source>
</reference>
<keyword evidence="1" id="KW-0547">Nucleotide-binding</keyword>
<dbReference type="AlphaFoldDB" id="A0A059EZM2"/>
<dbReference type="GO" id="GO:0005525">
    <property type="term" value="F:GTP binding"/>
    <property type="evidence" value="ECO:0007669"/>
    <property type="project" value="InterPro"/>
</dbReference>
<dbReference type="Pfam" id="PF00071">
    <property type="entry name" value="Ras"/>
    <property type="match status" value="1"/>
</dbReference>
<dbReference type="SMART" id="SM00175">
    <property type="entry name" value="RAB"/>
    <property type="match status" value="1"/>
</dbReference>
<dbReference type="SMART" id="SM00176">
    <property type="entry name" value="RAN"/>
    <property type="match status" value="1"/>
</dbReference>
<dbReference type="PANTHER" id="PTHR47978">
    <property type="match status" value="1"/>
</dbReference>
<reference evidence="2 3" key="2">
    <citation type="submission" date="2014-03" db="EMBL/GenBank/DDBJ databases">
        <title>The Genome Sequence of Anncaliia algerae insect isolate PRA339.</title>
        <authorList>
            <consortium name="The Broad Institute Genome Sequencing Platform"/>
            <consortium name="The Broad Institute Genome Sequencing Center for Infectious Disease"/>
            <person name="Cuomo C."/>
            <person name="Becnel J."/>
            <person name="Sanscrainte N."/>
            <person name="Walker B."/>
            <person name="Young S.K."/>
            <person name="Zeng Q."/>
            <person name="Gargeya S."/>
            <person name="Fitzgerald M."/>
            <person name="Haas B."/>
            <person name="Abouelleil A."/>
            <person name="Alvarado L."/>
            <person name="Arachchi H.M."/>
            <person name="Berlin A.M."/>
            <person name="Chapman S.B."/>
            <person name="Dewar J."/>
            <person name="Goldberg J."/>
            <person name="Griggs A."/>
            <person name="Gujja S."/>
            <person name="Hansen M."/>
            <person name="Howarth C."/>
            <person name="Imamovic A."/>
            <person name="Larimer J."/>
            <person name="McCowan C."/>
            <person name="Murphy C."/>
            <person name="Neiman D."/>
            <person name="Pearson M."/>
            <person name="Priest M."/>
            <person name="Roberts A."/>
            <person name="Saif S."/>
            <person name="Shea T."/>
            <person name="Sisk P."/>
            <person name="Sykes S."/>
            <person name="Wortman J."/>
            <person name="Nusbaum C."/>
            <person name="Birren B."/>
        </authorList>
    </citation>
    <scope>NUCLEOTIDE SEQUENCE [LARGE SCALE GENOMIC DNA]</scope>
    <source>
        <strain evidence="2 3">PRA339</strain>
    </source>
</reference>
<dbReference type="OrthoDB" id="63533at2759"/>
<gene>
    <name evidence="2" type="ORF">H312_02238</name>
</gene>
<dbReference type="GO" id="GO:0003924">
    <property type="term" value="F:GTPase activity"/>
    <property type="evidence" value="ECO:0007669"/>
    <property type="project" value="InterPro"/>
</dbReference>
<dbReference type="InterPro" id="IPR001806">
    <property type="entry name" value="Small_GTPase"/>
</dbReference>
<dbReference type="Proteomes" id="UP000030655">
    <property type="component" value="Unassembled WGS sequence"/>
</dbReference>
<dbReference type="SMART" id="SM00174">
    <property type="entry name" value="RHO"/>
    <property type="match status" value="1"/>
</dbReference>
<dbReference type="InterPro" id="IPR005225">
    <property type="entry name" value="Small_GTP-bd"/>
</dbReference>
<sequence length="190" mass="21702">MAIKEKNFRIVVLGDYSVGKSSITLQYVKNEFNPNEESTIGAAFLTKTVLFKDEYIKFEIWDTAGQERYNSLIPMYYRGAQAALIVFDVSNAKSFLRAKAWIQELATEKPQNFIKVLIGNKVDLENREINYEEANEFAQQNKINYYEASAKTGENIEKIFCDLCTVAPQNIFDDRTEVVSLKKRGGFGCC</sequence>
<dbReference type="NCBIfam" id="TIGR00231">
    <property type="entry name" value="small_GTP"/>
    <property type="match status" value="1"/>
</dbReference>
<dbReference type="EMBL" id="KK365185">
    <property type="protein sequence ID" value="KCZ80370.1"/>
    <property type="molecule type" value="Genomic_DNA"/>
</dbReference>
<proteinExistence type="predicted"/>
<dbReference type="STRING" id="1288291.A0A059EZM2"/>
<protein>
    <recommendedName>
        <fullName evidence="4">Small GTP-binding protein domain</fullName>
    </recommendedName>
</protein>
<evidence type="ECO:0008006" key="4">
    <source>
        <dbReference type="Google" id="ProtNLM"/>
    </source>
</evidence>
<dbReference type="CDD" id="cd01860">
    <property type="entry name" value="Rab5_related"/>
    <property type="match status" value="1"/>
</dbReference>